<evidence type="ECO:0000259" key="2">
    <source>
        <dbReference type="Pfam" id="PF04909"/>
    </source>
</evidence>
<dbReference type="Proteomes" id="UP000436468">
    <property type="component" value="Unassembled WGS sequence"/>
</dbReference>
<protein>
    <submittedName>
        <fullName evidence="3">Amidohydrolase family protein</fullName>
    </submittedName>
</protein>
<evidence type="ECO:0000313" key="3">
    <source>
        <dbReference type="EMBL" id="MVT63822.1"/>
    </source>
</evidence>
<organism evidence="3 4">
    <name type="scientific">Bradyrhizobium pachyrhizi</name>
    <dbReference type="NCBI Taxonomy" id="280333"/>
    <lineage>
        <taxon>Bacteria</taxon>
        <taxon>Pseudomonadati</taxon>
        <taxon>Pseudomonadota</taxon>
        <taxon>Alphaproteobacteria</taxon>
        <taxon>Hyphomicrobiales</taxon>
        <taxon>Nitrobacteraceae</taxon>
        <taxon>Bradyrhizobium</taxon>
    </lineage>
</organism>
<keyword evidence="4" id="KW-1185">Reference proteome</keyword>
<proteinExistence type="inferred from homology"/>
<name>A0A844SK44_9BRAD</name>
<sequence length="296" mass="33526">MTGIVDGHHHIWRQADLAWLSGPMQPRIFGPYEPIRRDYPIEEYLDDLKGTGVTRSVYVQTNWPNGQFEDEAAWVQQTADQHGWPHALVAYADFSVADVRPQLDRLRRYPLVRGVRMQLHWHENPLYRFAARADLCTDPVIRRNVGHLADYHWSFDLQVFAPQMADAAGLAEAWPDVTFILQHAGMLEDLSPRGRAAWRSGMTRLAQYPNVVSKLSGLGTFIHRNDAAHIAGIVTDSVAIFGADRCLFGSNFPIEKLWTSYSELIAAFKTAAERLSPEQREAIFSTTAARVYRLGP</sequence>
<evidence type="ECO:0000313" key="4">
    <source>
        <dbReference type="Proteomes" id="UP000436468"/>
    </source>
</evidence>
<dbReference type="Pfam" id="PF04909">
    <property type="entry name" value="Amidohydro_2"/>
    <property type="match status" value="1"/>
</dbReference>
<accession>A0A844SK44</accession>
<evidence type="ECO:0000256" key="1">
    <source>
        <dbReference type="ARBA" id="ARBA00038310"/>
    </source>
</evidence>
<dbReference type="InterPro" id="IPR052350">
    <property type="entry name" value="Metallo-dep_Lactonases"/>
</dbReference>
<dbReference type="InterPro" id="IPR032466">
    <property type="entry name" value="Metal_Hydrolase"/>
</dbReference>
<dbReference type="PANTHER" id="PTHR43569">
    <property type="entry name" value="AMIDOHYDROLASE"/>
    <property type="match status" value="1"/>
</dbReference>
<feature type="domain" description="Amidohydrolase-related" evidence="2">
    <location>
        <begin position="5"/>
        <end position="294"/>
    </location>
</feature>
<gene>
    <name evidence="3" type="ORF">GPL21_01665</name>
</gene>
<dbReference type="SUPFAM" id="SSF51556">
    <property type="entry name" value="Metallo-dependent hydrolases"/>
    <property type="match status" value="1"/>
</dbReference>
<dbReference type="AlphaFoldDB" id="A0A844SK44"/>
<comment type="similarity">
    <text evidence="1">Belongs to the metallo-dependent hydrolases superfamily.</text>
</comment>
<dbReference type="EMBL" id="WQNF01000001">
    <property type="protein sequence ID" value="MVT63822.1"/>
    <property type="molecule type" value="Genomic_DNA"/>
</dbReference>
<dbReference type="PANTHER" id="PTHR43569:SF1">
    <property type="entry name" value="BLL3371 PROTEIN"/>
    <property type="match status" value="1"/>
</dbReference>
<dbReference type="Gene3D" id="3.20.20.140">
    <property type="entry name" value="Metal-dependent hydrolases"/>
    <property type="match status" value="1"/>
</dbReference>
<dbReference type="InterPro" id="IPR006680">
    <property type="entry name" value="Amidohydro-rel"/>
</dbReference>
<keyword evidence="3" id="KW-0378">Hydrolase</keyword>
<comment type="caution">
    <text evidence="3">The sequence shown here is derived from an EMBL/GenBank/DDBJ whole genome shotgun (WGS) entry which is preliminary data.</text>
</comment>
<dbReference type="GO" id="GO:0016787">
    <property type="term" value="F:hydrolase activity"/>
    <property type="evidence" value="ECO:0007669"/>
    <property type="project" value="UniProtKB-KW"/>
</dbReference>
<dbReference type="RefSeq" id="WP_283089721.1">
    <property type="nucleotide sequence ID" value="NZ_CP121667.1"/>
</dbReference>
<reference evidence="3 4" key="1">
    <citation type="submission" date="2019-12" db="EMBL/GenBank/DDBJ databases">
        <title>Draft genome sequences Bradyrhizobium cajani AMBPC1010, Bradyrhizobium pachyrhizi AMBPC1040 and Bradyrhizobium yuanmingense ALSPC3051, three plant growth promoting strains isolated from nodules of Cajanus cajan L. in Dominican Republic.</title>
        <authorList>
            <person name="Flores-Felix J.D."/>
            <person name="Araujo J."/>
            <person name="Diaz-Alcantara C."/>
            <person name="Gonzalez-Andres F."/>
            <person name="Velazquez E."/>
        </authorList>
    </citation>
    <scope>NUCLEOTIDE SEQUENCE [LARGE SCALE GENOMIC DNA]</scope>
    <source>
        <strain evidence="3 4">1040</strain>
    </source>
</reference>